<keyword evidence="3" id="KW-1185">Reference proteome</keyword>
<dbReference type="OrthoDB" id="10496168at2759"/>
<dbReference type="STRING" id="1173701.A0A066X675"/>
<dbReference type="eggNOG" id="KOG0054">
    <property type="taxonomic scope" value="Eukaryota"/>
</dbReference>
<dbReference type="AlphaFoldDB" id="A0A066X675"/>
<organism evidence="2 3">
    <name type="scientific">Colletotrichum sublineola</name>
    <name type="common">Sorghum anthracnose fungus</name>
    <dbReference type="NCBI Taxonomy" id="1173701"/>
    <lineage>
        <taxon>Eukaryota</taxon>
        <taxon>Fungi</taxon>
        <taxon>Dikarya</taxon>
        <taxon>Ascomycota</taxon>
        <taxon>Pezizomycotina</taxon>
        <taxon>Sordariomycetes</taxon>
        <taxon>Hypocreomycetidae</taxon>
        <taxon>Glomerellales</taxon>
        <taxon>Glomerellaceae</taxon>
        <taxon>Colletotrichum</taxon>
        <taxon>Colletotrichum graminicola species complex</taxon>
    </lineage>
</organism>
<keyword evidence="1" id="KW-1133">Transmembrane helix</keyword>
<reference evidence="3" key="1">
    <citation type="journal article" date="2014" name="Genome Announc.">
        <title>Draft genome sequence of Colletotrichum sublineola, a destructive pathogen of cultivated sorghum.</title>
        <authorList>
            <person name="Baroncelli R."/>
            <person name="Sanz-Martin J.M."/>
            <person name="Rech G.E."/>
            <person name="Sukno S.A."/>
            <person name="Thon M.R."/>
        </authorList>
    </citation>
    <scope>NUCLEOTIDE SEQUENCE [LARGE SCALE GENOMIC DNA]</scope>
    <source>
        <strain evidence="3">TX430BB</strain>
    </source>
</reference>
<evidence type="ECO:0000313" key="3">
    <source>
        <dbReference type="Proteomes" id="UP000027238"/>
    </source>
</evidence>
<evidence type="ECO:0000256" key="1">
    <source>
        <dbReference type="SAM" id="Phobius"/>
    </source>
</evidence>
<sequence>MWVSQPACPPGQDDSLGPWAGDDCRGGFDLTLLFEEAVFAVPLQSLLLLVLPICALRLARSDVKVAASTLRHLNVVSPDEMTLLPTMIGLADVLTVCIHLPDCPQHCASHTLNRHVLRRLPSLTGNHSHRCPRRRRLFRVWFVVVALPQTVFKAVFRPFHLPLPVSSAGHRQYWNFVDVGLQSGHPCYL</sequence>
<feature type="transmembrane region" description="Helical" evidence="1">
    <location>
        <begin position="37"/>
        <end position="59"/>
    </location>
</feature>
<proteinExistence type="predicted"/>
<comment type="caution">
    <text evidence="2">The sequence shown here is derived from an EMBL/GenBank/DDBJ whole genome shotgun (WGS) entry which is preliminary data.</text>
</comment>
<name>A0A066X675_COLSU</name>
<dbReference type="EMBL" id="JMSE01001406">
    <property type="protein sequence ID" value="KDN61530.1"/>
    <property type="molecule type" value="Genomic_DNA"/>
</dbReference>
<gene>
    <name evidence="2" type="ORF">CSUB01_00613</name>
</gene>
<dbReference type="Proteomes" id="UP000027238">
    <property type="component" value="Unassembled WGS sequence"/>
</dbReference>
<evidence type="ECO:0000313" key="2">
    <source>
        <dbReference type="EMBL" id="KDN61530.1"/>
    </source>
</evidence>
<dbReference type="HOGENOM" id="CLU_1434365_0_0_1"/>
<protein>
    <submittedName>
        <fullName evidence="2">Putative ABC transporter</fullName>
    </submittedName>
</protein>
<keyword evidence="1" id="KW-0472">Membrane</keyword>
<feature type="transmembrane region" description="Helical" evidence="1">
    <location>
        <begin position="137"/>
        <end position="156"/>
    </location>
</feature>
<accession>A0A066X675</accession>
<keyword evidence="1" id="KW-0812">Transmembrane</keyword>